<dbReference type="EMBL" id="JBBBZM010000094">
    <property type="protein sequence ID" value="KAL0634445.1"/>
    <property type="molecule type" value="Genomic_DNA"/>
</dbReference>
<feature type="compositionally biased region" description="Basic and acidic residues" evidence="1">
    <location>
        <begin position="262"/>
        <end position="284"/>
    </location>
</feature>
<feature type="region of interest" description="Disordered" evidence="1">
    <location>
        <begin position="61"/>
        <end position="154"/>
    </location>
</feature>
<dbReference type="PANTHER" id="PTHR14195">
    <property type="entry name" value="G PATCH DOMAIN CONTAINING PROTEIN 2"/>
    <property type="match status" value="1"/>
</dbReference>
<name>A0ABR3GEU7_9PEZI</name>
<evidence type="ECO:0000259" key="2">
    <source>
        <dbReference type="PROSITE" id="PS50174"/>
    </source>
</evidence>
<dbReference type="Proteomes" id="UP001447188">
    <property type="component" value="Unassembled WGS sequence"/>
</dbReference>
<dbReference type="PROSITE" id="PS50174">
    <property type="entry name" value="G_PATCH"/>
    <property type="match status" value="1"/>
</dbReference>
<feature type="compositionally biased region" description="Acidic residues" evidence="1">
    <location>
        <begin position="144"/>
        <end position="153"/>
    </location>
</feature>
<organism evidence="3 4">
    <name type="scientific">Discina gigas</name>
    <dbReference type="NCBI Taxonomy" id="1032678"/>
    <lineage>
        <taxon>Eukaryota</taxon>
        <taxon>Fungi</taxon>
        <taxon>Dikarya</taxon>
        <taxon>Ascomycota</taxon>
        <taxon>Pezizomycotina</taxon>
        <taxon>Pezizomycetes</taxon>
        <taxon>Pezizales</taxon>
        <taxon>Discinaceae</taxon>
        <taxon>Discina</taxon>
    </lineage>
</organism>
<dbReference type="InterPro" id="IPR051189">
    <property type="entry name" value="Splicing_assoc_domain"/>
</dbReference>
<evidence type="ECO:0000313" key="3">
    <source>
        <dbReference type="EMBL" id="KAL0634445.1"/>
    </source>
</evidence>
<protein>
    <submittedName>
        <fullName evidence="3">Squalene synthetase-like protein</fullName>
    </submittedName>
</protein>
<reference evidence="3 4" key="1">
    <citation type="submission" date="2024-02" db="EMBL/GenBank/DDBJ databases">
        <title>Discinaceae phylogenomics.</title>
        <authorList>
            <person name="Dirks A.C."/>
            <person name="James T.Y."/>
        </authorList>
    </citation>
    <scope>NUCLEOTIDE SEQUENCE [LARGE SCALE GENOMIC DNA]</scope>
    <source>
        <strain evidence="3 4">ACD0624</strain>
    </source>
</reference>
<feature type="compositionally biased region" description="Basic and acidic residues" evidence="1">
    <location>
        <begin position="193"/>
        <end position="202"/>
    </location>
</feature>
<keyword evidence="4" id="KW-1185">Reference proteome</keyword>
<dbReference type="Pfam" id="PF01585">
    <property type="entry name" value="G-patch"/>
    <property type="match status" value="1"/>
</dbReference>
<comment type="caution">
    <text evidence="3">The sequence shown here is derived from an EMBL/GenBank/DDBJ whole genome shotgun (WGS) entry which is preliminary data.</text>
</comment>
<feature type="region of interest" description="Disordered" evidence="1">
    <location>
        <begin position="255"/>
        <end position="284"/>
    </location>
</feature>
<feature type="domain" description="G-patch" evidence="2">
    <location>
        <begin position="374"/>
        <end position="421"/>
    </location>
</feature>
<dbReference type="InterPro" id="IPR000467">
    <property type="entry name" value="G_patch_dom"/>
</dbReference>
<evidence type="ECO:0000256" key="1">
    <source>
        <dbReference type="SAM" id="MobiDB-lite"/>
    </source>
</evidence>
<gene>
    <name evidence="3" type="primary">SQS1_3</name>
    <name evidence="3" type="ORF">Q9L58_006615</name>
</gene>
<feature type="region of interest" description="Disordered" evidence="1">
    <location>
        <begin position="193"/>
        <end position="217"/>
    </location>
</feature>
<dbReference type="SMART" id="SM00443">
    <property type="entry name" value="G_patch"/>
    <property type="match status" value="1"/>
</dbReference>
<evidence type="ECO:0000313" key="4">
    <source>
        <dbReference type="Proteomes" id="UP001447188"/>
    </source>
</evidence>
<proteinExistence type="predicted"/>
<feature type="compositionally biased region" description="Polar residues" evidence="1">
    <location>
        <begin position="77"/>
        <end position="96"/>
    </location>
</feature>
<sequence length="567" mass="63523">MHTSDIVGTRVFENPWPVTTAYQQRKFQQLSPPTPTGSIFTPISHQEKPSTGIGITRFARGTFFPPGPQKSYHRKSSSLSMQNNSLKSHLTTSVSERSPDSSREPLTSTATRRPNYFEQWRSGQCNIVDTDNGGLENAEIRCDSDEDPSDEDGGVTLASSLAIFMQGPGEIRPPLHRTTPKADTTNQCCEIEHQKPKLEGPKPQDAGVTKKTVQGPRPSINSQVAVLLQTPGALSSMSRPSIPVPPVSYTPPTNYPVYRPSMEPERETQEEKEIYKPETRSRSAHVETISIDESGDTPNTPSVDKYEDIDTDRYWRTPGTSFVYLRSTSTRPTILPTIPPKQSRSPEPERSERRAFRYWRDGDIVGNEAFELPKANKGRLMMEKMGYKEGTTLGTNGDRGLTEPVKVEVRLGKRGLGLAKEEPVLPTQASASRVNLNQIILPRIVSARVDEEENTHAIASQFQQMDVIALQQAMKYSLITPLSACQTRLRLVQILAQLDALELLNIVAYNYILTVSMDRVAELLLRLRFLVDADLIQIVTREYRMAILRADQKSGSNYEKMNKTGYW</sequence>
<accession>A0ABR3GEU7</accession>